<evidence type="ECO:0000256" key="1">
    <source>
        <dbReference type="ARBA" id="ARBA00004726"/>
    </source>
</evidence>
<dbReference type="Pfam" id="PF06574">
    <property type="entry name" value="FAD_syn"/>
    <property type="match status" value="1"/>
</dbReference>
<dbReference type="GO" id="GO:0006747">
    <property type="term" value="P:FAD biosynthetic process"/>
    <property type="evidence" value="ECO:0007669"/>
    <property type="project" value="UniProtKB-UniRule"/>
</dbReference>
<evidence type="ECO:0000256" key="3">
    <source>
        <dbReference type="ARBA" id="ARBA00022630"/>
    </source>
</evidence>
<dbReference type="EC" id="2.7.1.26" evidence="14"/>
<evidence type="ECO:0000256" key="12">
    <source>
        <dbReference type="ARBA" id="ARBA00047880"/>
    </source>
</evidence>
<dbReference type="GO" id="GO:0003919">
    <property type="term" value="F:FMN adenylyltransferase activity"/>
    <property type="evidence" value="ECO:0007669"/>
    <property type="project" value="UniProtKB-UniRule"/>
</dbReference>
<keyword evidence="10 14" id="KW-0067">ATP-binding</keyword>
<feature type="domain" description="Riboflavin kinase" evidence="15">
    <location>
        <begin position="187"/>
        <end position="312"/>
    </location>
</feature>
<comment type="catalytic activity">
    <reaction evidence="12 14">
        <text>riboflavin + ATP = FMN + ADP + H(+)</text>
        <dbReference type="Rhea" id="RHEA:14357"/>
        <dbReference type="ChEBI" id="CHEBI:15378"/>
        <dbReference type="ChEBI" id="CHEBI:30616"/>
        <dbReference type="ChEBI" id="CHEBI:57986"/>
        <dbReference type="ChEBI" id="CHEBI:58210"/>
        <dbReference type="ChEBI" id="CHEBI:456216"/>
        <dbReference type="EC" id="2.7.1.26"/>
    </reaction>
</comment>
<dbReference type="Gene3D" id="3.40.50.620">
    <property type="entry name" value="HUPs"/>
    <property type="match status" value="1"/>
</dbReference>
<dbReference type="InterPro" id="IPR002606">
    <property type="entry name" value="Riboflavin_kinase_bac"/>
</dbReference>
<dbReference type="SUPFAM" id="SSF82114">
    <property type="entry name" value="Riboflavin kinase-like"/>
    <property type="match status" value="1"/>
</dbReference>
<dbReference type="Proteomes" id="UP000215261">
    <property type="component" value="Unassembled WGS sequence"/>
</dbReference>
<evidence type="ECO:0000256" key="13">
    <source>
        <dbReference type="ARBA" id="ARBA00049494"/>
    </source>
</evidence>
<evidence type="ECO:0000256" key="7">
    <source>
        <dbReference type="ARBA" id="ARBA00022741"/>
    </source>
</evidence>
<dbReference type="CDD" id="cd02064">
    <property type="entry name" value="FAD_synthetase_N"/>
    <property type="match status" value="1"/>
</dbReference>
<dbReference type="Gene3D" id="2.40.30.30">
    <property type="entry name" value="Riboflavin kinase-like"/>
    <property type="match status" value="1"/>
</dbReference>
<dbReference type="GO" id="GO:0005524">
    <property type="term" value="F:ATP binding"/>
    <property type="evidence" value="ECO:0007669"/>
    <property type="project" value="UniProtKB-UniRule"/>
</dbReference>
<comment type="pathway">
    <text evidence="1 14">Cofactor biosynthesis; FAD biosynthesis; FAD from FMN: step 1/1.</text>
</comment>
<dbReference type="FunFam" id="3.40.50.620:FF:000021">
    <property type="entry name" value="Riboflavin biosynthesis protein"/>
    <property type="match status" value="1"/>
</dbReference>
<keyword evidence="3 14" id="KW-0285">Flavoprotein</keyword>
<reference evidence="16 17" key="1">
    <citation type="submission" date="2016-03" db="EMBL/GenBank/DDBJ databases">
        <title>Sequencing of Lactobacillus Species from Commercial Turkeys.</title>
        <authorList>
            <person name="Johnson T.J."/>
            <person name="Youmans B.P."/>
            <person name="Case K.A."/>
        </authorList>
    </citation>
    <scope>NUCLEOTIDE SEQUENCE [LARGE SCALE GENOMIC DNA]</scope>
    <source>
        <strain evidence="16 17">UMNLA1</strain>
    </source>
</reference>
<name>A0A231QFE2_9LACO</name>
<accession>A0A231QFE2</accession>
<dbReference type="Pfam" id="PF01687">
    <property type="entry name" value="Flavokinase"/>
    <property type="match status" value="1"/>
</dbReference>
<evidence type="ECO:0000256" key="2">
    <source>
        <dbReference type="ARBA" id="ARBA00005201"/>
    </source>
</evidence>
<protein>
    <recommendedName>
        <fullName evidence="14">Riboflavin biosynthesis protein</fullName>
    </recommendedName>
    <domain>
        <recommendedName>
            <fullName evidence="14">Riboflavin kinase</fullName>
            <ecNumber evidence="14">2.7.1.26</ecNumber>
        </recommendedName>
        <alternativeName>
            <fullName evidence="14">Flavokinase</fullName>
        </alternativeName>
    </domain>
    <domain>
        <recommendedName>
            <fullName evidence="14">FMN adenylyltransferase</fullName>
            <ecNumber evidence="14">2.7.7.2</ecNumber>
        </recommendedName>
        <alternativeName>
            <fullName evidence="14">FAD pyrophosphorylase</fullName>
        </alternativeName>
        <alternativeName>
            <fullName evidence="14">FAD synthase</fullName>
        </alternativeName>
    </domain>
</protein>
<dbReference type="UniPathway" id="UPA00276">
    <property type="reaction ID" value="UER00406"/>
</dbReference>
<keyword evidence="8 14" id="KW-0418">Kinase</keyword>
<evidence type="ECO:0000256" key="10">
    <source>
        <dbReference type="ARBA" id="ARBA00022840"/>
    </source>
</evidence>
<evidence type="ECO:0000256" key="5">
    <source>
        <dbReference type="ARBA" id="ARBA00022679"/>
    </source>
</evidence>
<dbReference type="InterPro" id="IPR023465">
    <property type="entry name" value="Riboflavin_kinase_dom_sf"/>
</dbReference>
<evidence type="ECO:0000259" key="15">
    <source>
        <dbReference type="SMART" id="SM00904"/>
    </source>
</evidence>
<evidence type="ECO:0000256" key="4">
    <source>
        <dbReference type="ARBA" id="ARBA00022643"/>
    </source>
</evidence>
<keyword evidence="4 14" id="KW-0288">FMN</keyword>
<dbReference type="GO" id="GO:0008531">
    <property type="term" value="F:riboflavin kinase activity"/>
    <property type="evidence" value="ECO:0007669"/>
    <property type="project" value="UniProtKB-UniRule"/>
</dbReference>
<evidence type="ECO:0000256" key="11">
    <source>
        <dbReference type="ARBA" id="ARBA00023268"/>
    </source>
</evidence>
<dbReference type="PIRSF" id="PIRSF004491">
    <property type="entry name" value="FAD_Synth"/>
    <property type="match status" value="1"/>
</dbReference>
<dbReference type="InterPro" id="IPR004821">
    <property type="entry name" value="Cyt_trans-like"/>
</dbReference>
<dbReference type="InterPro" id="IPR015864">
    <property type="entry name" value="FAD_synthase"/>
</dbReference>
<evidence type="ECO:0000256" key="9">
    <source>
        <dbReference type="ARBA" id="ARBA00022827"/>
    </source>
</evidence>
<dbReference type="GO" id="GO:0009231">
    <property type="term" value="P:riboflavin biosynthetic process"/>
    <property type="evidence" value="ECO:0007669"/>
    <property type="project" value="InterPro"/>
</dbReference>
<dbReference type="AlphaFoldDB" id="A0A231QFE2"/>
<proteinExistence type="inferred from homology"/>
<dbReference type="RefSeq" id="WP_089144136.1">
    <property type="nucleotide sequence ID" value="NZ_LUGD01000071.1"/>
</dbReference>
<dbReference type="InterPro" id="IPR023468">
    <property type="entry name" value="Riboflavin_kinase"/>
</dbReference>
<keyword evidence="11" id="KW-0511">Multifunctional enzyme</keyword>
<dbReference type="UniPathway" id="UPA00277">
    <property type="reaction ID" value="UER00407"/>
</dbReference>
<dbReference type="EC" id="2.7.7.2" evidence="14"/>
<gene>
    <name evidence="16" type="ORF">AYP69_07440</name>
</gene>
<organism evidence="16 17">
    <name type="scientific">Ligilactobacillus agilis</name>
    <dbReference type="NCBI Taxonomy" id="1601"/>
    <lineage>
        <taxon>Bacteria</taxon>
        <taxon>Bacillati</taxon>
        <taxon>Bacillota</taxon>
        <taxon>Bacilli</taxon>
        <taxon>Lactobacillales</taxon>
        <taxon>Lactobacillaceae</taxon>
        <taxon>Ligilactobacillus</taxon>
    </lineage>
</organism>
<dbReference type="PANTHER" id="PTHR22749:SF6">
    <property type="entry name" value="RIBOFLAVIN KINASE"/>
    <property type="match status" value="1"/>
</dbReference>
<evidence type="ECO:0000256" key="14">
    <source>
        <dbReference type="PIRNR" id="PIRNR004491"/>
    </source>
</evidence>
<dbReference type="NCBIfam" id="TIGR00083">
    <property type="entry name" value="ribF"/>
    <property type="match status" value="1"/>
</dbReference>
<comment type="pathway">
    <text evidence="2 14">Cofactor biosynthesis; FMN biosynthesis; FMN from riboflavin (ATP route): step 1/1.</text>
</comment>
<sequence length="317" mass="35386">MEIIKLSEPYQPSQLPKEPSVLALGFFDGVHLGHQKVIKTAKKIARERGLKLAVMTFDRQPKLMYQPHPKPALYLTLLARKLELFEQLGADIAYVVTFDEHLAFMGPQEFVDKYMVGLSAQVVVAGQDYTYGKKELANMETLPSFAQGRFDIVAVDHLVLAASTSKVGSTAIRAYLDQGQVDQANELLGYPFQTKGLVVHGFARGRTIGFPTINLEIDPSQHLPAPGVYATQVELLGQTYLGMASVGYNETFGDNFDLTVEIYLLDFAKDVYGQEATVAWYHWLRPMVKFASVAELIDQLKVDEAAVRQYFANQTEK</sequence>
<evidence type="ECO:0000313" key="17">
    <source>
        <dbReference type="Proteomes" id="UP000215261"/>
    </source>
</evidence>
<dbReference type="PANTHER" id="PTHR22749">
    <property type="entry name" value="RIBOFLAVIN KINASE/FMN ADENYLYLTRANSFERASE"/>
    <property type="match status" value="1"/>
</dbReference>
<comment type="similarity">
    <text evidence="14">Belongs to the ribF family.</text>
</comment>
<comment type="caution">
    <text evidence="16">The sequence shown here is derived from an EMBL/GenBank/DDBJ whole genome shotgun (WGS) entry which is preliminary data.</text>
</comment>
<dbReference type="SMART" id="SM00904">
    <property type="entry name" value="Flavokinase"/>
    <property type="match status" value="1"/>
</dbReference>
<dbReference type="GO" id="GO:0009398">
    <property type="term" value="P:FMN biosynthetic process"/>
    <property type="evidence" value="ECO:0007669"/>
    <property type="project" value="UniProtKB-UniRule"/>
</dbReference>
<keyword evidence="5 14" id="KW-0808">Transferase</keyword>
<evidence type="ECO:0000313" key="16">
    <source>
        <dbReference type="EMBL" id="OXS39316.1"/>
    </source>
</evidence>
<evidence type="ECO:0000256" key="6">
    <source>
        <dbReference type="ARBA" id="ARBA00022695"/>
    </source>
</evidence>
<dbReference type="InterPro" id="IPR014729">
    <property type="entry name" value="Rossmann-like_a/b/a_fold"/>
</dbReference>
<keyword evidence="6 14" id="KW-0548">Nucleotidyltransferase</keyword>
<dbReference type="InterPro" id="IPR015865">
    <property type="entry name" value="Riboflavin_kinase_bac/euk"/>
</dbReference>
<evidence type="ECO:0000256" key="8">
    <source>
        <dbReference type="ARBA" id="ARBA00022777"/>
    </source>
</evidence>
<keyword evidence="7 14" id="KW-0547">Nucleotide-binding</keyword>
<dbReference type="SUPFAM" id="SSF52374">
    <property type="entry name" value="Nucleotidylyl transferase"/>
    <property type="match status" value="1"/>
</dbReference>
<comment type="catalytic activity">
    <reaction evidence="13 14">
        <text>FMN + ATP + H(+) = FAD + diphosphate</text>
        <dbReference type="Rhea" id="RHEA:17237"/>
        <dbReference type="ChEBI" id="CHEBI:15378"/>
        <dbReference type="ChEBI" id="CHEBI:30616"/>
        <dbReference type="ChEBI" id="CHEBI:33019"/>
        <dbReference type="ChEBI" id="CHEBI:57692"/>
        <dbReference type="ChEBI" id="CHEBI:58210"/>
        <dbReference type="EC" id="2.7.7.2"/>
    </reaction>
</comment>
<keyword evidence="9 14" id="KW-0274">FAD</keyword>
<dbReference type="NCBIfam" id="TIGR00125">
    <property type="entry name" value="cyt_tran_rel"/>
    <property type="match status" value="1"/>
</dbReference>
<dbReference type="EMBL" id="LUGO01000061">
    <property type="protein sequence ID" value="OXS39316.1"/>
    <property type="molecule type" value="Genomic_DNA"/>
</dbReference>